<feature type="signal peptide" evidence="1">
    <location>
        <begin position="1"/>
        <end position="18"/>
    </location>
</feature>
<proteinExistence type="predicted"/>
<gene>
    <name evidence="2" type="ORF">TWF694_005448</name>
</gene>
<comment type="caution">
    <text evidence="2">The sequence shown here is derived from an EMBL/GenBank/DDBJ whole genome shotgun (WGS) entry which is preliminary data.</text>
</comment>
<organism evidence="2 3">
    <name type="scientific">Orbilia ellipsospora</name>
    <dbReference type="NCBI Taxonomy" id="2528407"/>
    <lineage>
        <taxon>Eukaryota</taxon>
        <taxon>Fungi</taxon>
        <taxon>Dikarya</taxon>
        <taxon>Ascomycota</taxon>
        <taxon>Pezizomycotina</taxon>
        <taxon>Orbiliomycetes</taxon>
        <taxon>Orbiliales</taxon>
        <taxon>Orbiliaceae</taxon>
        <taxon>Orbilia</taxon>
    </lineage>
</organism>
<sequence>MASFKYLLIVAFQALAIAASPLPHKASNTLPRDIGAVVNAGVGTVVGDSTVVGVSGV</sequence>
<accession>A0AAV9WTE3</accession>
<reference evidence="2 3" key="1">
    <citation type="submission" date="2019-10" db="EMBL/GenBank/DDBJ databases">
        <authorList>
            <person name="Palmer J.M."/>
        </authorList>
    </citation>
    <scope>NUCLEOTIDE SEQUENCE [LARGE SCALE GENOMIC DNA]</scope>
    <source>
        <strain evidence="2 3">TWF694</strain>
    </source>
</reference>
<keyword evidence="1" id="KW-0732">Signal</keyword>
<feature type="chain" id="PRO_5043855370" evidence="1">
    <location>
        <begin position="19"/>
        <end position="57"/>
    </location>
</feature>
<evidence type="ECO:0000256" key="1">
    <source>
        <dbReference type="SAM" id="SignalP"/>
    </source>
</evidence>
<evidence type="ECO:0000313" key="3">
    <source>
        <dbReference type="Proteomes" id="UP001365542"/>
    </source>
</evidence>
<keyword evidence="3" id="KW-1185">Reference proteome</keyword>
<evidence type="ECO:0000313" key="2">
    <source>
        <dbReference type="EMBL" id="KAK6525303.1"/>
    </source>
</evidence>
<dbReference type="Proteomes" id="UP001365542">
    <property type="component" value="Unassembled WGS sequence"/>
</dbReference>
<dbReference type="EMBL" id="JAVHJO010000017">
    <property type="protein sequence ID" value="KAK6525303.1"/>
    <property type="molecule type" value="Genomic_DNA"/>
</dbReference>
<name>A0AAV9WTE3_9PEZI</name>
<protein>
    <submittedName>
        <fullName evidence="2">Uncharacterized protein</fullName>
    </submittedName>
</protein>
<dbReference type="AlphaFoldDB" id="A0AAV9WTE3"/>